<sequence>MTSATYSRRRTRLAAAAAGLAAALVVTGCSGGDGGGTGEDTGTSAPAGSPTGSGDGSGDAGESPSASAAGALEGSWVTTRDGKAVALVVTGDRAALFSTGGSVCSGTAKEESGTRTIELKCTDGDTGRARGTVGSVGSTDLKVEWEGLGAETYTKAEGGKLPSGLPTAGPGS</sequence>
<proteinExistence type="predicted"/>
<feature type="compositionally biased region" description="Low complexity" evidence="1">
    <location>
        <begin position="40"/>
        <end position="50"/>
    </location>
</feature>
<dbReference type="RefSeq" id="WP_190190859.1">
    <property type="nucleotide sequence ID" value="NZ_BMVU01000012.1"/>
</dbReference>
<dbReference type="EMBL" id="BMVU01000012">
    <property type="protein sequence ID" value="GGX74880.1"/>
    <property type="molecule type" value="Genomic_DNA"/>
</dbReference>
<dbReference type="AlphaFoldDB" id="A0A918KS40"/>
<gene>
    <name evidence="3" type="ORF">GCM10010358_31610</name>
</gene>
<name>A0A918KS40_9ACTN</name>
<feature type="region of interest" description="Disordered" evidence="1">
    <location>
        <begin position="31"/>
        <end position="75"/>
    </location>
</feature>
<evidence type="ECO:0000256" key="2">
    <source>
        <dbReference type="SAM" id="SignalP"/>
    </source>
</evidence>
<keyword evidence="4" id="KW-1185">Reference proteome</keyword>
<keyword evidence="2" id="KW-0732">Signal</keyword>
<comment type="caution">
    <text evidence="3">The sequence shown here is derived from an EMBL/GenBank/DDBJ whole genome shotgun (WGS) entry which is preliminary data.</text>
</comment>
<evidence type="ECO:0000313" key="3">
    <source>
        <dbReference type="EMBL" id="GGX74880.1"/>
    </source>
</evidence>
<feature type="signal peptide" evidence="2">
    <location>
        <begin position="1"/>
        <end position="31"/>
    </location>
</feature>
<reference evidence="3" key="2">
    <citation type="submission" date="2020-09" db="EMBL/GenBank/DDBJ databases">
        <authorList>
            <person name="Sun Q."/>
            <person name="Ohkuma M."/>
        </authorList>
    </citation>
    <scope>NUCLEOTIDE SEQUENCE</scope>
    <source>
        <strain evidence="3">JCM 4790</strain>
    </source>
</reference>
<feature type="compositionally biased region" description="Low complexity" evidence="1">
    <location>
        <begin position="60"/>
        <end position="75"/>
    </location>
</feature>
<accession>A0A918KS40</accession>
<reference evidence="3" key="1">
    <citation type="journal article" date="2014" name="Int. J. Syst. Evol. Microbiol.">
        <title>Complete genome sequence of Corynebacterium casei LMG S-19264T (=DSM 44701T), isolated from a smear-ripened cheese.</title>
        <authorList>
            <consortium name="US DOE Joint Genome Institute (JGI-PGF)"/>
            <person name="Walter F."/>
            <person name="Albersmeier A."/>
            <person name="Kalinowski J."/>
            <person name="Ruckert C."/>
        </authorList>
    </citation>
    <scope>NUCLEOTIDE SEQUENCE</scope>
    <source>
        <strain evidence="3">JCM 4790</strain>
    </source>
</reference>
<organism evidence="3 4">
    <name type="scientific">Streptomyces minutiscleroticus</name>
    <dbReference type="NCBI Taxonomy" id="68238"/>
    <lineage>
        <taxon>Bacteria</taxon>
        <taxon>Bacillati</taxon>
        <taxon>Actinomycetota</taxon>
        <taxon>Actinomycetes</taxon>
        <taxon>Kitasatosporales</taxon>
        <taxon>Streptomycetaceae</taxon>
        <taxon>Streptomyces</taxon>
    </lineage>
</organism>
<protein>
    <recommendedName>
        <fullName evidence="5">Lipoprotein</fullName>
    </recommendedName>
</protein>
<feature type="chain" id="PRO_5039654144" description="Lipoprotein" evidence="2">
    <location>
        <begin position="32"/>
        <end position="172"/>
    </location>
</feature>
<evidence type="ECO:0000256" key="1">
    <source>
        <dbReference type="SAM" id="MobiDB-lite"/>
    </source>
</evidence>
<evidence type="ECO:0000313" key="4">
    <source>
        <dbReference type="Proteomes" id="UP000619244"/>
    </source>
</evidence>
<dbReference type="Proteomes" id="UP000619244">
    <property type="component" value="Unassembled WGS sequence"/>
</dbReference>
<evidence type="ECO:0008006" key="5">
    <source>
        <dbReference type="Google" id="ProtNLM"/>
    </source>
</evidence>